<dbReference type="SUPFAM" id="SSF56784">
    <property type="entry name" value="HAD-like"/>
    <property type="match status" value="1"/>
</dbReference>
<dbReference type="PANTHER" id="PTHR19288:SF46">
    <property type="entry name" value="HALOACID DEHALOGENASE-LIKE HYDROLASE DOMAIN-CONTAINING PROTEIN 2"/>
    <property type="match status" value="1"/>
</dbReference>
<dbReference type="GO" id="GO:0005737">
    <property type="term" value="C:cytoplasm"/>
    <property type="evidence" value="ECO:0007669"/>
    <property type="project" value="TreeGrafter"/>
</dbReference>
<dbReference type="NCBIfam" id="TIGR01460">
    <property type="entry name" value="HAD-SF-IIA"/>
    <property type="match status" value="1"/>
</dbReference>
<dbReference type="Pfam" id="PF13344">
    <property type="entry name" value="Hydrolase_6"/>
    <property type="match status" value="1"/>
</dbReference>
<dbReference type="Gene3D" id="3.40.50.1000">
    <property type="entry name" value="HAD superfamily/HAD-like"/>
    <property type="match status" value="2"/>
</dbReference>
<dbReference type="FunCoup" id="A0A024G3V3">
    <property type="interactions" value="57"/>
</dbReference>
<comment type="cofactor">
    <cofactor evidence="4">
        <name>Mg(2+)</name>
        <dbReference type="ChEBI" id="CHEBI:18420"/>
    </cofactor>
    <text evidence="4">Divalent metal ions. Mg(2+) is the most effective.</text>
</comment>
<protein>
    <recommendedName>
        <fullName evidence="7">4-nitrophenylphosphatase</fullName>
    </recommendedName>
</protein>
<name>A0A024G3V3_9STRA</name>
<dbReference type="AlphaFoldDB" id="A0A024G3V3"/>
<evidence type="ECO:0000256" key="1">
    <source>
        <dbReference type="ARBA" id="ARBA00022801"/>
    </source>
</evidence>
<reference evidence="5 6" key="1">
    <citation type="submission" date="2012-05" db="EMBL/GenBank/DDBJ databases">
        <title>Recombination and specialization in a pathogen metapopulation.</title>
        <authorList>
            <person name="Gardiner A."/>
            <person name="Kemen E."/>
            <person name="Schultz-Larsen T."/>
            <person name="MacLean D."/>
            <person name="Van Oosterhout C."/>
            <person name="Jones J.D.G."/>
        </authorList>
    </citation>
    <scope>NUCLEOTIDE SEQUENCE [LARGE SCALE GENOMIC DNA]</scope>
    <source>
        <strain evidence="5 6">Ac Nc2</strain>
    </source>
</reference>
<sequence length="300" mass="32987">MSFPLTQEGWLHLRDEMDCFLLDCDGVLWRGDEAIPGASEAVRTLQNLKKKVVFVTNNSTKNRQSILKKLEANGIKAVKEDIISSSFATAYHLEKIVKLSGKVYVVGESGLVEDLENAGFECLGMKDGLKHEFPKPFSVDTDIKAVVVGLDRNISYYKLAYASTCVRTIPNCLFIATNLDPTYPVDDAFLPGGGSVVKFMETAVGRPPDAVIGKPSQDFLKRIVELYSLQTAKTCMIGDRLSTDIEFGRLGGLQTLLVLSGVTAKSELESTLPSEQIPQYYASSIAIINELENHKKPRTS</sequence>
<dbReference type="PANTHER" id="PTHR19288">
    <property type="entry name" value="4-NITROPHENYLPHOSPHATASE-RELATED"/>
    <property type="match status" value="1"/>
</dbReference>
<feature type="binding site" evidence="4">
    <location>
        <position position="23"/>
    </location>
    <ligand>
        <name>Mg(2+)</name>
        <dbReference type="ChEBI" id="CHEBI:18420"/>
    </ligand>
</feature>
<evidence type="ECO:0000256" key="3">
    <source>
        <dbReference type="PIRSR" id="PIRSR000915-2"/>
    </source>
</evidence>
<evidence type="ECO:0000313" key="5">
    <source>
        <dbReference type="EMBL" id="CCI41252.1"/>
    </source>
</evidence>
<keyword evidence="6" id="KW-1185">Reference proteome</keyword>
<feature type="binding site" evidence="3">
    <location>
        <position position="214"/>
    </location>
    <ligand>
        <name>substrate</name>
    </ligand>
</feature>
<dbReference type="STRING" id="65357.A0A024G3V3"/>
<feature type="binding site" evidence="4">
    <location>
        <position position="239"/>
    </location>
    <ligand>
        <name>Mg(2+)</name>
        <dbReference type="ChEBI" id="CHEBI:18420"/>
    </ligand>
</feature>
<feature type="active site" description="Nucleophile" evidence="2">
    <location>
        <position position="23"/>
    </location>
</feature>
<dbReference type="Pfam" id="PF13242">
    <property type="entry name" value="Hydrolase_like"/>
    <property type="match status" value="1"/>
</dbReference>
<dbReference type="GO" id="GO:0046872">
    <property type="term" value="F:metal ion binding"/>
    <property type="evidence" value="ECO:0007669"/>
    <property type="project" value="UniProtKB-KW"/>
</dbReference>
<dbReference type="InterPro" id="IPR006357">
    <property type="entry name" value="HAD-SF_hydro_IIA"/>
</dbReference>
<keyword evidence="1" id="KW-0378">Hydrolase</keyword>
<dbReference type="GO" id="GO:0016791">
    <property type="term" value="F:phosphatase activity"/>
    <property type="evidence" value="ECO:0007669"/>
    <property type="project" value="InterPro"/>
</dbReference>
<keyword evidence="4" id="KW-0460">Magnesium</keyword>
<dbReference type="InParanoid" id="A0A024G3V3"/>
<organism evidence="5 6">
    <name type="scientific">Albugo candida</name>
    <dbReference type="NCBI Taxonomy" id="65357"/>
    <lineage>
        <taxon>Eukaryota</taxon>
        <taxon>Sar</taxon>
        <taxon>Stramenopiles</taxon>
        <taxon>Oomycota</taxon>
        <taxon>Peronosporomycetes</taxon>
        <taxon>Albuginales</taxon>
        <taxon>Albuginaceae</taxon>
        <taxon>Albugo</taxon>
    </lineage>
</organism>
<dbReference type="InterPro" id="IPR006349">
    <property type="entry name" value="PGP_euk"/>
</dbReference>
<evidence type="ECO:0000313" key="6">
    <source>
        <dbReference type="Proteomes" id="UP000053237"/>
    </source>
</evidence>
<proteinExistence type="predicted"/>
<dbReference type="PIRSF" id="PIRSF000915">
    <property type="entry name" value="PGP-type_phosphatase"/>
    <property type="match status" value="1"/>
</dbReference>
<feature type="active site" description="Nucleophile" evidence="2">
    <location>
        <position position="25"/>
    </location>
</feature>
<dbReference type="InterPro" id="IPR023214">
    <property type="entry name" value="HAD_sf"/>
</dbReference>
<gene>
    <name evidence="5" type="ORF">BN9_020360</name>
</gene>
<dbReference type="InterPro" id="IPR036412">
    <property type="entry name" value="HAD-like_sf"/>
</dbReference>
<keyword evidence="4" id="KW-0479">Metal-binding</keyword>
<dbReference type="Proteomes" id="UP000053237">
    <property type="component" value="Unassembled WGS sequence"/>
</dbReference>
<dbReference type="NCBIfam" id="TIGR01452">
    <property type="entry name" value="PGP_euk"/>
    <property type="match status" value="1"/>
</dbReference>
<accession>A0A024G3V3</accession>
<evidence type="ECO:0000256" key="4">
    <source>
        <dbReference type="PIRSR" id="PIRSR000915-3"/>
    </source>
</evidence>
<evidence type="ECO:0000256" key="2">
    <source>
        <dbReference type="PIRSR" id="PIRSR000915-1"/>
    </source>
</evidence>
<comment type="caution">
    <text evidence="5">The sequence shown here is derived from an EMBL/GenBank/DDBJ whole genome shotgun (WGS) entry which is preliminary data.</text>
</comment>
<evidence type="ECO:0008006" key="7">
    <source>
        <dbReference type="Google" id="ProtNLM"/>
    </source>
</evidence>
<dbReference type="EMBL" id="CAIX01000016">
    <property type="protein sequence ID" value="CCI41252.1"/>
    <property type="molecule type" value="Genomic_DNA"/>
</dbReference>
<feature type="binding site" evidence="4">
    <location>
        <position position="25"/>
    </location>
    <ligand>
        <name>Mg(2+)</name>
        <dbReference type="ChEBI" id="CHEBI:18420"/>
    </ligand>
</feature>
<dbReference type="OrthoDB" id="413953at2759"/>